<dbReference type="GO" id="GO:0030289">
    <property type="term" value="C:protein phosphatase 4 complex"/>
    <property type="evidence" value="ECO:0007669"/>
    <property type="project" value="TreeGrafter"/>
</dbReference>
<feature type="domain" description="PP4R3 EVH1-like" evidence="1">
    <location>
        <begin position="11"/>
        <end position="107"/>
    </location>
</feature>
<dbReference type="InterPro" id="IPR011993">
    <property type="entry name" value="PH-like_dom_sf"/>
</dbReference>
<dbReference type="Gene3D" id="2.30.29.30">
    <property type="entry name" value="Pleckstrin-homology domain (PH domain)/Phosphotyrosine-binding domain (PTB)"/>
    <property type="match status" value="1"/>
</dbReference>
<dbReference type="OrthoDB" id="27483at2759"/>
<dbReference type="AlphaFoldDB" id="A0A9W8AYD7"/>
<dbReference type="Proteomes" id="UP001151582">
    <property type="component" value="Unassembled WGS sequence"/>
</dbReference>
<dbReference type="GO" id="GO:0005654">
    <property type="term" value="C:nucleoplasm"/>
    <property type="evidence" value="ECO:0007669"/>
    <property type="project" value="TreeGrafter"/>
</dbReference>
<name>A0A9W8AYD7_9FUNG</name>
<evidence type="ECO:0000313" key="3">
    <source>
        <dbReference type="Proteomes" id="UP001151582"/>
    </source>
</evidence>
<accession>A0A9W8AYD7</accession>
<dbReference type="PANTHER" id="PTHR23318:SF0">
    <property type="entry name" value="SERINE_THREONINE-PROTEIN PHOSPHATASE 4 REGULATORY SUBUNIT 3"/>
    <property type="match status" value="1"/>
</dbReference>
<dbReference type="Pfam" id="PF22972">
    <property type="entry name" value="EVH1_PP4R3"/>
    <property type="match status" value="1"/>
</dbReference>
<organism evidence="2 3">
    <name type="scientific">Dimargaris verticillata</name>
    <dbReference type="NCBI Taxonomy" id="2761393"/>
    <lineage>
        <taxon>Eukaryota</taxon>
        <taxon>Fungi</taxon>
        <taxon>Fungi incertae sedis</taxon>
        <taxon>Zoopagomycota</taxon>
        <taxon>Kickxellomycotina</taxon>
        <taxon>Dimargaritomycetes</taxon>
        <taxon>Dimargaritales</taxon>
        <taxon>Dimargaritaceae</taxon>
        <taxon>Dimargaris</taxon>
    </lineage>
</organism>
<proteinExistence type="predicted"/>
<comment type="caution">
    <text evidence="2">The sequence shown here is derived from an EMBL/GenBank/DDBJ whole genome shotgun (WGS) entry which is preliminary data.</text>
</comment>
<dbReference type="SUPFAM" id="SSF50729">
    <property type="entry name" value="PH domain-like"/>
    <property type="match status" value="1"/>
</dbReference>
<dbReference type="EMBL" id="JANBQB010000635">
    <property type="protein sequence ID" value="KAJ1974571.1"/>
    <property type="molecule type" value="Genomic_DNA"/>
</dbReference>
<reference evidence="2" key="1">
    <citation type="submission" date="2022-07" db="EMBL/GenBank/DDBJ databases">
        <title>Phylogenomic reconstructions and comparative analyses of Kickxellomycotina fungi.</title>
        <authorList>
            <person name="Reynolds N.K."/>
            <person name="Stajich J.E."/>
            <person name="Barry K."/>
            <person name="Grigoriev I.V."/>
            <person name="Crous P."/>
            <person name="Smith M.E."/>
        </authorList>
    </citation>
    <scope>NUCLEOTIDE SEQUENCE</scope>
    <source>
        <strain evidence="2">RSA 567</strain>
    </source>
</reference>
<evidence type="ECO:0000259" key="1">
    <source>
        <dbReference type="Pfam" id="PF22972"/>
    </source>
</evidence>
<keyword evidence="3" id="KW-1185">Reference proteome</keyword>
<evidence type="ECO:0000313" key="2">
    <source>
        <dbReference type="EMBL" id="KAJ1974571.1"/>
    </source>
</evidence>
<dbReference type="PANTHER" id="PTHR23318">
    <property type="entry name" value="ATP SYNTHASE GAMMA-RELATED"/>
    <property type="match status" value="1"/>
</dbReference>
<gene>
    <name evidence="2" type="primary">SMEK2</name>
    <name evidence="2" type="ORF">H4R34_004669</name>
</gene>
<dbReference type="InterPro" id="IPR051137">
    <property type="entry name" value="PP4R3-like"/>
</dbReference>
<protein>
    <submittedName>
        <fullName evidence="2">SMEK 2, suppressor of mek1 (Dictyostelium)</fullName>
    </submittedName>
</protein>
<dbReference type="GO" id="GO:0006974">
    <property type="term" value="P:DNA damage response"/>
    <property type="evidence" value="ECO:0007669"/>
    <property type="project" value="TreeGrafter"/>
</dbReference>
<feature type="non-terminal residue" evidence="2">
    <location>
        <position position="111"/>
    </location>
</feature>
<sequence length="111" mass="12623">MTAVAGPSSLRAKLYELIDNQAWQDKGTGYCSCPFIESIQDYCLVVRSEEDDSILLSTPVLKEGFYQKQQSTLIVWTERNGSDLALSFQDSNGCGEIWEKIYEIQLQHKHD</sequence>
<dbReference type="InterPro" id="IPR055236">
    <property type="entry name" value="EVH1_PP4R3"/>
</dbReference>
<dbReference type="GO" id="GO:0072542">
    <property type="term" value="F:protein phosphatase activator activity"/>
    <property type="evidence" value="ECO:0007669"/>
    <property type="project" value="TreeGrafter"/>
</dbReference>